<feature type="compositionally biased region" description="Low complexity" evidence="5">
    <location>
        <begin position="542"/>
        <end position="558"/>
    </location>
</feature>
<comment type="caution">
    <text evidence="7">The sequence shown here is derived from an EMBL/GenBank/DDBJ whole genome shotgun (WGS) entry which is preliminary data.</text>
</comment>
<dbReference type="OMA" id="SKIHEDR"/>
<evidence type="ECO:0000256" key="5">
    <source>
        <dbReference type="SAM" id="MobiDB-lite"/>
    </source>
</evidence>
<dbReference type="Proteomes" id="UP000027238">
    <property type="component" value="Unassembled WGS sequence"/>
</dbReference>
<dbReference type="OrthoDB" id="4161727at2759"/>
<feature type="region of interest" description="Disordered" evidence="5">
    <location>
        <begin position="122"/>
        <end position="278"/>
    </location>
</feature>
<evidence type="ECO:0000256" key="1">
    <source>
        <dbReference type="ARBA" id="ARBA00006484"/>
    </source>
</evidence>
<dbReference type="eggNOG" id="KOG1208">
    <property type="taxonomic scope" value="Eukaryota"/>
</dbReference>
<dbReference type="PRINTS" id="PR00081">
    <property type="entry name" value="GDHRDH"/>
</dbReference>
<keyword evidence="4" id="KW-0863">Zinc-finger</keyword>
<accession>A0A066XRH8</accession>
<feature type="region of interest" description="Disordered" evidence="5">
    <location>
        <begin position="542"/>
        <end position="614"/>
    </location>
</feature>
<dbReference type="PROSITE" id="PS50157">
    <property type="entry name" value="ZINC_FINGER_C2H2_2"/>
    <property type="match status" value="1"/>
</dbReference>
<feature type="compositionally biased region" description="Basic and acidic residues" evidence="5">
    <location>
        <begin position="585"/>
        <end position="594"/>
    </location>
</feature>
<dbReference type="InterPro" id="IPR002347">
    <property type="entry name" value="SDR_fam"/>
</dbReference>
<dbReference type="SUPFAM" id="SSF51735">
    <property type="entry name" value="NAD(P)-binding Rossmann-fold domains"/>
    <property type="match status" value="1"/>
</dbReference>
<dbReference type="InterPro" id="IPR013087">
    <property type="entry name" value="Znf_C2H2_type"/>
</dbReference>
<protein>
    <recommendedName>
        <fullName evidence="6">C2H2-type domain-containing protein</fullName>
    </recommendedName>
</protein>
<keyword evidence="4" id="KW-0862">Zinc</keyword>
<comment type="similarity">
    <text evidence="1">Belongs to the short-chain dehydrogenases/reductases (SDR) family.</text>
</comment>
<keyword evidence="4" id="KW-0479">Metal-binding</keyword>
<dbReference type="InterPro" id="IPR036291">
    <property type="entry name" value="NAD(P)-bd_dom_sf"/>
</dbReference>
<organism evidence="7 8">
    <name type="scientific">Colletotrichum sublineola</name>
    <name type="common">Sorghum anthracnose fungus</name>
    <dbReference type="NCBI Taxonomy" id="1173701"/>
    <lineage>
        <taxon>Eukaryota</taxon>
        <taxon>Fungi</taxon>
        <taxon>Dikarya</taxon>
        <taxon>Ascomycota</taxon>
        <taxon>Pezizomycotina</taxon>
        <taxon>Sordariomycetes</taxon>
        <taxon>Hypocreomycetidae</taxon>
        <taxon>Glomerellales</taxon>
        <taxon>Glomerellaceae</taxon>
        <taxon>Colletotrichum</taxon>
        <taxon>Colletotrichum graminicola species complex</taxon>
    </lineage>
</organism>
<feature type="region of interest" description="Disordered" evidence="5">
    <location>
        <begin position="821"/>
        <end position="867"/>
    </location>
</feature>
<evidence type="ECO:0000313" key="8">
    <source>
        <dbReference type="Proteomes" id="UP000027238"/>
    </source>
</evidence>
<dbReference type="STRING" id="1173701.A0A066XRH8"/>
<feature type="compositionally biased region" description="Polar residues" evidence="5">
    <location>
        <begin position="207"/>
        <end position="226"/>
    </location>
</feature>
<feature type="region of interest" description="Disordered" evidence="5">
    <location>
        <begin position="316"/>
        <end position="388"/>
    </location>
</feature>
<evidence type="ECO:0000259" key="6">
    <source>
        <dbReference type="PROSITE" id="PS50157"/>
    </source>
</evidence>
<evidence type="ECO:0000256" key="4">
    <source>
        <dbReference type="PROSITE-ProRule" id="PRU00042"/>
    </source>
</evidence>
<dbReference type="GO" id="GO:0008270">
    <property type="term" value="F:zinc ion binding"/>
    <property type="evidence" value="ECO:0007669"/>
    <property type="project" value="UniProtKB-KW"/>
</dbReference>
<keyword evidence="8" id="KW-1185">Reference proteome</keyword>
<name>A0A066XRH8_COLSU</name>
<proteinExistence type="inferred from homology"/>
<dbReference type="Gene3D" id="3.40.50.720">
    <property type="entry name" value="NAD(P)-binding Rossmann-like Domain"/>
    <property type="match status" value="1"/>
</dbReference>
<dbReference type="PANTHER" id="PTHR24320:SF236">
    <property type="entry name" value="SHORT-CHAIN DEHYDROGENASE-RELATED"/>
    <property type="match status" value="1"/>
</dbReference>
<feature type="domain" description="C2H2-type" evidence="6">
    <location>
        <begin position="669"/>
        <end position="689"/>
    </location>
</feature>
<dbReference type="EMBL" id="JMSE01000678">
    <property type="protein sequence ID" value="KDN68356.1"/>
    <property type="molecule type" value="Genomic_DNA"/>
</dbReference>
<dbReference type="Pfam" id="PF00106">
    <property type="entry name" value="adh_short"/>
    <property type="match status" value="1"/>
</dbReference>
<dbReference type="AlphaFoldDB" id="A0A066XRH8"/>
<reference evidence="8" key="1">
    <citation type="journal article" date="2014" name="Genome Announc.">
        <title>Draft genome sequence of Colletotrichum sublineola, a destructive pathogen of cultivated sorghum.</title>
        <authorList>
            <person name="Baroncelli R."/>
            <person name="Sanz-Martin J.M."/>
            <person name="Rech G.E."/>
            <person name="Sukno S.A."/>
            <person name="Thon M.R."/>
        </authorList>
    </citation>
    <scope>NUCLEOTIDE SEQUENCE [LARGE SCALE GENOMIC DNA]</scope>
    <source>
        <strain evidence="8">TX430BB</strain>
    </source>
</reference>
<sequence length="1255" mass="138123">MNLSSVTALSTVTNTLYSQMLPFLSVLEEQNARHRDRFRRHLSVPRVPEFCAAAQNCNADPSSKAPLPTPPAQSPVNEQTTHIYSPLARVCIRTWSPGHPITYTDREGLIFASHRLSIGSAETLVTMSPPPPETGKKPVTGDPSESDQDSRPRDGLPRPSDLETADGRLPSDEAQEEQESSETALAQSTPPTSQRFLPNSLLGGQDGNSNEMPLDKASTSAVPSQDNTRHRTQPPLTDHHTGVPETPSLVQLLSSDKKRGREKKKIVSNSESRDGEIFDAAMTIDSGLLSKAEAGQKNRRAELPLSKDLDFRVVERQSSSRFPAALKTEPVSEPVDTPEKPSPSLMRTSRPTMPESKTGRGFDSSSSGAENELDPDAEDPSRRTQRVMVDRVMSSFMSWLDTKLKVKNENESPNPEQLMLGLTHRSSVSQEESDASSLSASVPLIAPVSTESAIGSIFDVPVLSRRVPSRRSDAALRSALPSPPPPPSLPAPGAPSYFPVRVKKVAVAHRAAHGQFRAPNGLMAALPPSSPPAQLENLHLRSTSSARPVVTAAASAPAPKKRTSRTRPPVQADGLSAPPSGRGSNKHDRPRDENKEDEEGNSDGNGNRPPRAKLSKIHEDRGNGAKLACPFFKHNPRKYKNQRPCCGPGWDHVHRIKEHIYRKHSLPKFSCPRCSQPFATQADLQAHARSADPCEVRDPEFLDGITQDQEKRLRSRKKTSAKELTEAEKWTQVYGILFPDVREREIPSPYYSTDDADTSLGGYEDYLRRELPPLVRRQLENEIERELSFVEEGMKQKVIEIARNLQLTLFKGYQQLENQEQGFQGPSSIDASASQTDGSTSSATDTSPSTMTTSGTTPDIPDPLDLFSNYTHPDFDFSFLSEVPFPEEQQLLKDPSLDFDFTPSFEPKQPPAIQPGMELLNGQQLDLQYYNYKNTKNSSQMSAALKNICPPEASLTEETLPDQSNKVFIVTGGSSGLGKELAKILYSKNAKVYLAARSETNTMAVVKELRDSYPQSRGHCEYLHLDLNDLSTIKKSAQTFLEKENRLDVLWNNAGVMTPPQGSKTAQGYELQLGVNALGPFLFTHFLRPALSAAASTAPRDSVRVVWVSSGMAIMAPKPAIDFGNINYAKDESANTKYARSKAGNVIIAAELARRTAEEGIVSISVDPGVYMTNLQRTMPWYQKGLAKMMAREPKNGAYTQLFAGLSPSITRANTGDWVIPFGRLDSARADLVEKELGQKYWEWLEKQVSPYLGQ</sequence>
<dbReference type="PANTHER" id="PTHR24320">
    <property type="entry name" value="RETINOL DEHYDROGENASE"/>
    <property type="match status" value="1"/>
</dbReference>
<feature type="compositionally biased region" description="Polar residues" evidence="5">
    <location>
        <begin position="821"/>
        <end position="831"/>
    </location>
</feature>
<keyword evidence="3" id="KW-0560">Oxidoreductase</keyword>
<dbReference type="HOGENOM" id="CLU_265379_0_0_1"/>
<evidence type="ECO:0000313" key="7">
    <source>
        <dbReference type="EMBL" id="KDN68356.1"/>
    </source>
</evidence>
<keyword evidence="2" id="KW-0521">NADP</keyword>
<evidence type="ECO:0000256" key="3">
    <source>
        <dbReference type="ARBA" id="ARBA00023002"/>
    </source>
</evidence>
<feature type="compositionally biased region" description="Low complexity" evidence="5">
    <location>
        <begin position="832"/>
        <end position="858"/>
    </location>
</feature>
<dbReference type="GO" id="GO:0016491">
    <property type="term" value="F:oxidoreductase activity"/>
    <property type="evidence" value="ECO:0007669"/>
    <property type="project" value="UniProtKB-KW"/>
</dbReference>
<gene>
    <name evidence="7" type="ORF">CSUB01_09798</name>
</gene>
<evidence type="ECO:0000256" key="2">
    <source>
        <dbReference type="ARBA" id="ARBA00022857"/>
    </source>
</evidence>